<dbReference type="OrthoDB" id="1604732at2759"/>
<dbReference type="RefSeq" id="XP_022149809.1">
    <property type="nucleotide sequence ID" value="XM_022294117.1"/>
</dbReference>
<dbReference type="AlphaFoldDB" id="A0A6J1D850"/>
<dbReference type="Pfam" id="PF00031">
    <property type="entry name" value="Cystatin"/>
    <property type="match status" value="1"/>
</dbReference>
<protein>
    <submittedName>
        <fullName evidence="5">Uncharacterized protein LOC111018153</fullName>
    </submittedName>
</protein>
<keyword evidence="1" id="KW-0646">Protease inhibitor</keyword>
<dbReference type="SUPFAM" id="SSF54403">
    <property type="entry name" value="Cystatin/monellin"/>
    <property type="match status" value="1"/>
</dbReference>
<dbReference type="InterPro" id="IPR006525">
    <property type="entry name" value="Cystatin-related_pln"/>
</dbReference>
<dbReference type="InterPro" id="IPR006462">
    <property type="entry name" value="MS5"/>
</dbReference>
<gene>
    <name evidence="5" type="primary">LOC111018153</name>
</gene>
<accession>A0A6J1D850</accession>
<evidence type="ECO:0000313" key="5">
    <source>
        <dbReference type="RefSeq" id="XP_022149809.1"/>
    </source>
</evidence>
<dbReference type="GO" id="GO:0004869">
    <property type="term" value="F:cysteine-type endopeptidase inhibitor activity"/>
    <property type="evidence" value="ECO:0007669"/>
    <property type="project" value="UniProtKB-KW"/>
</dbReference>
<dbReference type="PANTHER" id="PTHR31260:SF28">
    <property type="entry name" value="CYSTATIN DOMAIN PROTEIN"/>
    <property type="match status" value="1"/>
</dbReference>
<evidence type="ECO:0000256" key="2">
    <source>
        <dbReference type="ARBA" id="ARBA00022704"/>
    </source>
</evidence>
<feature type="domain" description="Cystatin" evidence="3">
    <location>
        <begin position="23"/>
        <end position="79"/>
    </location>
</feature>
<proteinExistence type="predicted"/>
<dbReference type="InterPro" id="IPR000010">
    <property type="entry name" value="Cystatin_dom"/>
</dbReference>
<dbReference type="Proteomes" id="UP000504603">
    <property type="component" value="Unplaced"/>
</dbReference>
<evidence type="ECO:0000256" key="1">
    <source>
        <dbReference type="ARBA" id="ARBA00022690"/>
    </source>
</evidence>
<dbReference type="PANTHER" id="PTHR31260">
    <property type="entry name" value="CYSTATIN/MONELLIN SUPERFAMILY PROTEIN"/>
    <property type="match status" value="1"/>
</dbReference>
<organism evidence="4 5">
    <name type="scientific">Momordica charantia</name>
    <name type="common">Bitter gourd</name>
    <name type="synonym">Balsam pear</name>
    <dbReference type="NCBI Taxonomy" id="3673"/>
    <lineage>
        <taxon>Eukaryota</taxon>
        <taxon>Viridiplantae</taxon>
        <taxon>Streptophyta</taxon>
        <taxon>Embryophyta</taxon>
        <taxon>Tracheophyta</taxon>
        <taxon>Spermatophyta</taxon>
        <taxon>Magnoliopsida</taxon>
        <taxon>eudicotyledons</taxon>
        <taxon>Gunneridae</taxon>
        <taxon>Pentapetalae</taxon>
        <taxon>rosids</taxon>
        <taxon>fabids</taxon>
        <taxon>Cucurbitales</taxon>
        <taxon>Cucurbitaceae</taxon>
        <taxon>Momordiceae</taxon>
        <taxon>Momordica</taxon>
    </lineage>
</organism>
<keyword evidence="4" id="KW-1185">Reference proteome</keyword>
<evidence type="ECO:0000313" key="4">
    <source>
        <dbReference type="Proteomes" id="UP000504603"/>
    </source>
</evidence>
<dbReference type="InterPro" id="IPR046350">
    <property type="entry name" value="Cystatin_sf"/>
</dbReference>
<dbReference type="NCBIfam" id="TIGR01638">
    <property type="entry name" value="Atha_cystat_rel"/>
    <property type="match status" value="1"/>
</dbReference>
<reference evidence="5" key="1">
    <citation type="submission" date="2025-08" db="UniProtKB">
        <authorList>
            <consortium name="RefSeq"/>
        </authorList>
    </citation>
    <scope>IDENTIFICATION</scope>
    <source>
        <strain evidence="5">OHB3-1</strain>
    </source>
</reference>
<dbReference type="Gene3D" id="3.10.450.10">
    <property type="match status" value="1"/>
</dbReference>
<dbReference type="GeneID" id="111018153"/>
<evidence type="ECO:0000259" key="3">
    <source>
        <dbReference type="Pfam" id="PF00031"/>
    </source>
</evidence>
<keyword evidence="2" id="KW-0789">Thiol protease inhibitor</keyword>
<sequence>MTQEELEAYFRELMLASAITPIKDINRCFTEEIQHGAKEAIKDYNQKNNTNFEVVEIEKANVGGSCGIGLYITFKVKPSGTPAEYPTTTFQAQVLDCTAGYFIEVCRIKPSN</sequence>
<name>A0A6J1D850_MOMCH</name>
<dbReference type="KEGG" id="mcha:111018153"/>